<organism evidence="1 2">
    <name type="scientific">Zasmidium cellare ATCC 36951</name>
    <dbReference type="NCBI Taxonomy" id="1080233"/>
    <lineage>
        <taxon>Eukaryota</taxon>
        <taxon>Fungi</taxon>
        <taxon>Dikarya</taxon>
        <taxon>Ascomycota</taxon>
        <taxon>Pezizomycotina</taxon>
        <taxon>Dothideomycetes</taxon>
        <taxon>Dothideomycetidae</taxon>
        <taxon>Mycosphaerellales</taxon>
        <taxon>Mycosphaerellaceae</taxon>
        <taxon>Zasmidium</taxon>
    </lineage>
</organism>
<dbReference type="EMBL" id="ML993623">
    <property type="protein sequence ID" value="KAF2160857.1"/>
    <property type="molecule type" value="Genomic_DNA"/>
</dbReference>
<keyword evidence="2" id="KW-1185">Reference proteome</keyword>
<proteinExistence type="predicted"/>
<name>A0A6A6C1C5_ZASCE</name>
<sequence>MSNSVVDSAINIIEQVQPPAHGSAYIRLSQGLKRFMAFAFPQRRPPKLYQCSYCYEDKPAKAFKYPFFCNVHLPRACVKKLKNDKVCYECLCTAVAAQLDLRPASAMGCPDCNLTWTTPDVYYLLPYEKRDVYATKLKEEMSYVLSHPTNKNATLTIDHSVQPYSPPPRETLNILISQRTRLCPFCGAAVQKRSGCYGVICGQCHRAFPYDRARSLQMVHHEWVIETHQRNYALANRNDSRSWVGTHGLTD</sequence>
<evidence type="ECO:0000313" key="1">
    <source>
        <dbReference type="EMBL" id="KAF2160857.1"/>
    </source>
</evidence>
<dbReference type="Proteomes" id="UP000799537">
    <property type="component" value="Unassembled WGS sequence"/>
</dbReference>
<gene>
    <name evidence="1" type="ORF">M409DRAFT_28737</name>
</gene>
<dbReference type="RefSeq" id="XP_033661746.1">
    <property type="nucleotide sequence ID" value="XM_033809158.1"/>
</dbReference>
<reference evidence="1" key="1">
    <citation type="journal article" date="2020" name="Stud. Mycol.">
        <title>101 Dothideomycetes genomes: a test case for predicting lifestyles and emergence of pathogens.</title>
        <authorList>
            <person name="Haridas S."/>
            <person name="Albert R."/>
            <person name="Binder M."/>
            <person name="Bloem J."/>
            <person name="Labutti K."/>
            <person name="Salamov A."/>
            <person name="Andreopoulos B."/>
            <person name="Baker S."/>
            <person name="Barry K."/>
            <person name="Bills G."/>
            <person name="Bluhm B."/>
            <person name="Cannon C."/>
            <person name="Castanera R."/>
            <person name="Culley D."/>
            <person name="Daum C."/>
            <person name="Ezra D."/>
            <person name="Gonzalez J."/>
            <person name="Henrissat B."/>
            <person name="Kuo A."/>
            <person name="Liang C."/>
            <person name="Lipzen A."/>
            <person name="Lutzoni F."/>
            <person name="Magnuson J."/>
            <person name="Mondo S."/>
            <person name="Nolan M."/>
            <person name="Ohm R."/>
            <person name="Pangilinan J."/>
            <person name="Park H.-J."/>
            <person name="Ramirez L."/>
            <person name="Alfaro M."/>
            <person name="Sun H."/>
            <person name="Tritt A."/>
            <person name="Yoshinaga Y."/>
            <person name="Zwiers L.-H."/>
            <person name="Turgeon B."/>
            <person name="Goodwin S."/>
            <person name="Spatafora J."/>
            <person name="Crous P."/>
            <person name="Grigoriev I."/>
        </authorList>
    </citation>
    <scope>NUCLEOTIDE SEQUENCE</scope>
    <source>
        <strain evidence="1">ATCC 36951</strain>
    </source>
</reference>
<dbReference type="GeneID" id="54562430"/>
<evidence type="ECO:0000313" key="2">
    <source>
        <dbReference type="Proteomes" id="UP000799537"/>
    </source>
</evidence>
<dbReference type="OrthoDB" id="10636205at2759"/>
<evidence type="ECO:0008006" key="3">
    <source>
        <dbReference type="Google" id="ProtNLM"/>
    </source>
</evidence>
<dbReference type="Gene3D" id="1.20.120.1750">
    <property type="match status" value="1"/>
</dbReference>
<dbReference type="AlphaFoldDB" id="A0A6A6C1C5"/>
<protein>
    <recommendedName>
        <fullName evidence="3">IBR domain-containing protein</fullName>
    </recommendedName>
</protein>
<dbReference type="SUPFAM" id="SSF57850">
    <property type="entry name" value="RING/U-box"/>
    <property type="match status" value="1"/>
</dbReference>
<accession>A0A6A6C1C5</accession>